<feature type="transmembrane region" description="Helical" evidence="1">
    <location>
        <begin position="12"/>
        <end position="30"/>
    </location>
</feature>
<keyword evidence="3" id="KW-1185">Reference proteome</keyword>
<keyword evidence="1" id="KW-1133">Transmembrane helix</keyword>
<reference evidence="3" key="1">
    <citation type="submission" date="2018-03" db="EMBL/GenBank/DDBJ databases">
        <title>Gramella fulva sp. nov., isolated from a dry surface of tidal flat.</title>
        <authorList>
            <person name="Hwang S.H."/>
            <person name="Hwang W.M."/>
            <person name="Kang K."/>
            <person name="Ahn T.-Y."/>
        </authorList>
    </citation>
    <scope>NUCLEOTIDE SEQUENCE [LARGE SCALE GENOMIC DNA]</scope>
    <source>
        <strain evidence="3">SH35</strain>
    </source>
</reference>
<accession>A0A2R3Z617</accession>
<organism evidence="2 3">
    <name type="scientific">Christiangramia fulva</name>
    <dbReference type="NCBI Taxonomy" id="2126553"/>
    <lineage>
        <taxon>Bacteria</taxon>
        <taxon>Pseudomonadati</taxon>
        <taxon>Bacteroidota</taxon>
        <taxon>Flavobacteriia</taxon>
        <taxon>Flavobacteriales</taxon>
        <taxon>Flavobacteriaceae</taxon>
        <taxon>Christiangramia</taxon>
    </lineage>
</organism>
<keyword evidence="1" id="KW-0472">Membrane</keyword>
<evidence type="ECO:0000313" key="3">
    <source>
        <dbReference type="Proteomes" id="UP000241507"/>
    </source>
</evidence>
<dbReference type="EMBL" id="CP028136">
    <property type="protein sequence ID" value="AVR45705.1"/>
    <property type="molecule type" value="Genomic_DNA"/>
</dbReference>
<keyword evidence="1" id="KW-0812">Transmembrane</keyword>
<sequence>MNLRVLNSLVSFLIFCAIYLILYWITFLIFPSFGGFLKPAVLGGITVLISPRFKRYEVMGEKRYEFKWIFQQS</sequence>
<evidence type="ECO:0000256" key="1">
    <source>
        <dbReference type="SAM" id="Phobius"/>
    </source>
</evidence>
<dbReference type="RefSeq" id="WP_107012482.1">
    <property type="nucleotide sequence ID" value="NZ_CP028136.1"/>
</dbReference>
<proteinExistence type="predicted"/>
<dbReference type="Proteomes" id="UP000241507">
    <property type="component" value="Chromosome"/>
</dbReference>
<protein>
    <submittedName>
        <fullName evidence="2">Uncharacterized protein</fullName>
    </submittedName>
</protein>
<feature type="transmembrane region" description="Helical" evidence="1">
    <location>
        <begin position="36"/>
        <end position="53"/>
    </location>
</feature>
<name>A0A2R3Z617_9FLAO</name>
<dbReference type="OrthoDB" id="1451056at2"/>
<dbReference type="KEGG" id="grs:C7S20_10820"/>
<gene>
    <name evidence="2" type="ORF">C7S20_10820</name>
</gene>
<dbReference type="AlphaFoldDB" id="A0A2R3Z617"/>
<evidence type="ECO:0000313" key="2">
    <source>
        <dbReference type="EMBL" id="AVR45705.1"/>
    </source>
</evidence>